<dbReference type="InterPro" id="IPR012452">
    <property type="entry name" value="DUF1657"/>
</dbReference>
<organism evidence="1 2">
    <name type="scientific">Candidatus Syntrophonatronum acetioxidans</name>
    <dbReference type="NCBI Taxonomy" id="1795816"/>
    <lineage>
        <taxon>Bacteria</taxon>
        <taxon>Bacillati</taxon>
        <taxon>Bacillota</taxon>
        <taxon>Clostridia</taxon>
        <taxon>Eubacteriales</taxon>
        <taxon>Syntrophomonadaceae</taxon>
        <taxon>Candidatus Syntrophonatronum</taxon>
    </lineage>
</organism>
<dbReference type="Pfam" id="PF07870">
    <property type="entry name" value="DUF1657"/>
    <property type="match status" value="1"/>
</dbReference>
<reference evidence="1 2" key="1">
    <citation type="submission" date="2018-08" db="EMBL/GenBank/DDBJ databases">
        <title>The metabolism and importance of syntrophic acetate oxidation coupled to methane or sulfide production in haloalkaline environments.</title>
        <authorList>
            <person name="Timmers P.H.A."/>
            <person name="Vavourakis C.D."/>
            <person name="Sorokin D.Y."/>
            <person name="Sinninghe Damste J.S."/>
            <person name="Muyzer G."/>
            <person name="Stams A.J.M."/>
            <person name="Plugge C.M."/>
        </authorList>
    </citation>
    <scope>NUCLEOTIDE SEQUENCE [LARGE SCALE GENOMIC DNA]</scope>
    <source>
        <strain evidence="1">MSAO_Bac1</strain>
    </source>
</reference>
<dbReference type="EMBL" id="QZAA01000288">
    <property type="protein sequence ID" value="RQD72912.1"/>
    <property type="molecule type" value="Genomic_DNA"/>
</dbReference>
<evidence type="ECO:0000313" key="2">
    <source>
        <dbReference type="Proteomes" id="UP000285138"/>
    </source>
</evidence>
<dbReference type="AlphaFoldDB" id="A0A424Y9B1"/>
<evidence type="ECO:0000313" key="1">
    <source>
        <dbReference type="EMBL" id="RQD72912.1"/>
    </source>
</evidence>
<comment type="caution">
    <text evidence="1">The sequence shown here is derived from an EMBL/GenBank/DDBJ whole genome shotgun (WGS) entry which is preliminary data.</text>
</comment>
<protein>
    <submittedName>
        <fullName evidence="1">DUF1657 domain-containing protein</fullName>
    </submittedName>
</protein>
<accession>A0A424Y9B1</accession>
<proteinExistence type="predicted"/>
<dbReference type="Proteomes" id="UP000285138">
    <property type="component" value="Unassembled WGS sequence"/>
</dbReference>
<gene>
    <name evidence="1" type="ORF">D5R97_10160</name>
</gene>
<sequence>MTVGSQLKQCIAGVQNAAATMKSFALETQDQEAKKTFEELARTLDNAVSTLEKRQEYVQGQEPQYK</sequence>
<name>A0A424Y9B1_9FIRM</name>